<dbReference type="Proteomes" id="UP000000709">
    <property type="component" value="Unassembled WGS sequence"/>
</dbReference>
<dbReference type="OrthoDB" id="10308394at2759"/>
<dbReference type="KEGG" id="spaa:SPAPADRAFT_67140"/>
<organism evidence="2">
    <name type="scientific">Spathaspora passalidarum (strain NRRL Y-27907 / 11-Y1)</name>
    <dbReference type="NCBI Taxonomy" id="619300"/>
    <lineage>
        <taxon>Eukaryota</taxon>
        <taxon>Fungi</taxon>
        <taxon>Dikarya</taxon>
        <taxon>Ascomycota</taxon>
        <taxon>Saccharomycotina</taxon>
        <taxon>Pichiomycetes</taxon>
        <taxon>Debaryomycetaceae</taxon>
        <taxon>Spathaspora</taxon>
    </lineage>
</organism>
<proteinExistence type="predicted"/>
<accession>G3ANK7</accession>
<reference evidence="1 2" key="1">
    <citation type="journal article" date="2011" name="Proc. Natl. Acad. Sci. U.S.A.">
        <title>Comparative genomics of xylose-fermenting fungi for enhanced biofuel production.</title>
        <authorList>
            <person name="Wohlbach D.J."/>
            <person name="Kuo A."/>
            <person name="Sato T.K."/>
            <person name="Potts K.M."/>
            <person name="Salamov A.A."/>
            <person name="LaButti K.M."/>
            <person name="Sun H."/>
            <person name="Clum A."/>
            <person name="Pangilinan J.L."/>
            <person name="Lindquist E.A."/>
            <person name="Lucas S."/>
            <person name="Lapidus A."/>
            <person name="Jin M."/>
            <person name="Gunawan C."/>
            <person name="Balan V."/>
            <person name="Dale B.E."/>
            <person name="Jeffries T.W."/>
            <person name="Zinkel R."/>
            <person name="Barry K.W."/>
            <person name="Grigoriev I.V."/>
            <person name="Gasch A.P."/>
        </authorList>
    </citation>
    <scope>NUCLEOTIDE SEQUENCE [LARGE SCALE GENOMIC DNA]</scope>
    <source>
        <strain evidence="2">NRRL Y-27907 / 11-Y1</strain>
    </source>
</reference>
<evidence type="ECO:0000313" key="2">
    <source>
        <dbReference type="Proteomes" id="UP000000709"/>
    </source>
</evidence>
<name>G3ANK7_SPAPN</name>
<dbReference type="EMBL" id="GL996502">
    <property type="protein sequence ID" value="EGW32536.1"/>
    <property type="molecule type" value="Genomic_DNA"/>
</dbReference>
<keyword evidence="2" id="KW-1185">Reference proteome</keyword>
<sequence>MQMKRVLMYLMKCEVPTAEDIFGPYPFSADIEQYNRYDFVKVNNDEEIMIDLIHRSRTIYNVLYLIKLNEKDQYTYKLKDEPWDKDNGDFSASFIREYLEYYKEEESNKELLDNIISFYIPIDLNFQVPDWIDRTWFDIIPIENDIELMKHEVRIADGKRQHYLQLTNEGILILRQTMKSFDDIQVFEFSSQNIQKVMDIIKMGILERLDCMVLSNCDKCLRSPVLSSIFKNMDKREVSQYFPTPVVYEEKLVTPFYVSDIELFNSLKTKANIDIDESIFEFIVLKENDVKREAAQRRRMDWYMEYYVHLTERGKLRLGRVYRGERIFDFNNENLEIIIQTIKSDYDRRVSALPKTVLMSSKAISTSKQV</sequence>
<dbReference type="GeneID" id="18875142"/>
<dbReference type="AlphaFoldDB" id="G3ANK7"/>
<dbReference type="HOGENOM" id="CLU_870345_0_0_1"/>
<gene>
    <name evidence="1" type="ORF">SPAPADRAFT_67140</name>
</gene>
<dbReference type="RefSeq" id="XP_007375812.1">
    <property type="nucleotide sequence ID" value="XM_007375750.1"/>
</dbReference>
<evidence type="ECO:0000313" key="1">
    <source>
        <dbReference type="EMBL" id="EGW32536.1"/>
    </source>
</evidence>
<protein>
    <submittedName>
        <fullName evidence="1">Uncharacterized protein</fullName>
    </submittedName>
</protein>
<dbReference type="InParanoid" id="G3ANK7"/>